<dbReference type="OrthoDB" id="2104739at2759"/>
<dbReference type="GeneID" id="26810676"/>
<feature type="non-terminal residue" evidence="2">
    <location>
        <position position="1"/>
    </location>
</feature>
<reference evidence="2 3" key="1">
    <citation type="submission" date="2014-06" db="EMBL/GenBank/DDBJ databases">
        <title>The Genome of the Aflatoxigenic Filamentous Fungus Aspergillus nomius.</title>
        <authorList>
            <person name="Moore M.G."/>
            <person name="Shannon B.M."/>
            <person name="Brian M.M."/>
        </authorList>
    </citation>
    <scope>NUCLEOTIDE SEQUENCE [LARGE SCALE GENOMIC DNA]</scope>
    <source>
        <strain evidence="2 3">NRRL 13137</strain>
    </source>
</reference>
<name>A0A0L1IQV2_ASPN3</name>
<dbReference type="Proteomes" id="UP000037505">
    <property type="component" value="Unassembled WGS sequence"/>
</dbReference>
<keyword evidence="3" id="KW-1185">Reference proteome</keyword>
<feature type="domain" description="HNH nuclease" evidence="1">
    <location>
        <begin position="15"/>
        <end position="54"/>
    </location>
</feature>
<accession>A0A0L1IQV2</accession>
<dbReference type="STRING" id="1509407.A0A0L1IQV2"/>
<dbReference type="EMBL" id="JNOM01000394">
    <property type="protein sequence ID" value="KNG81936.1"/>
    <property type="molecule type" value="Genomic_DNA"/>
</dbReference>
<sequence>EPPNANSNAWEVLWRCFPRVRREGLRVETINNLSNGITLRNSVHTEFGKFSIALKPTDRDDTYEVKVFRRYPKLDRQLLPESGYIELKKAHDAQDLDLPNRALLDCHYRLAEILNVSGIAEVIEHNFREWEDLKGSSCHLLREDGGTDIRKFLRAGLWERVIGLKSSSLFYFSNYLIIKI</sequence>
<proteinExistence type="predicted"/>
<protein>
    <recommendedName>
        <fullName evidence="1">HNH nuclease domain-containing protein</fullName>
    </recommendedName>
</protein>
<evidence type="ECO:0000313" key="2">
    <source>
        <dbReference type="EMBL" id="KNG81936.1"/>
    </source>
</evidence>
<organism evidence="2 3">
    <name type="scientific">Aspergillus nomiae NRRL (strain ATCC 15546 / NRRL 13137 / CBS 260.88 / M93)</name>
    <dbReference type="NCBI Taxonomy" id="1509407"/>
    <lineage>
        <taxon>Eukaryota</taxon>
        <taxon>Fungi</taxon>
        <taxon>Dikarya</taxon>
        <taxon>Ascomycota</taxon>
        <taxon>Pezizomycotina</taxon>
        <taxon>Eurotiomycetes</taxon>
        <taxon>Eurotiomycetidae</taxon>
        <taxon>Eurotiales</taxon>
        <taxon>Aspergillaceae</taxon>
        <taxon>Aspergillus</taxon>
        <taxon>Aspergillus subgen. Circumdati</taxon>
    </lineage>
</organism>
<dbReference type="AlphaFoldDB" id="A0A0L1IQV2"/>
<dbReference type="Pfam" id="PF13391">
    <property type="entry name" value="HNH_2"/>
    <property type="match status" value="1"/>
</dbReference>
<dbReference type="RefSeq" id="XP_015402859.1">
    <property type="nucleotide sequence ID" value="XM_015554128.1"/>
</dbReference>
<evidence type="ECO:0000259" key="1">
    <source>
        <dbReference type="Pfam" id="PF13391"/>
    </source>
</evidence>
<dbReference type="InterPro" id="IPR003615">
    <property type="entry name" value="HNH_nuc"/>
</dbReference>
<comment type="caution">
    <text evidence="2">The sequence shown here is derived from an EMBL/GenBank/DDBJ whole genome shotgun (WGS) entry which is preliminary data.</text>
</comment>
<gene>
    <name evidence="2" type="ORF">ANOM_008872</name>
</gene>
<evidence type="ECO:0000313" key="3">
    <source>
        <dbReference type="Proteomes" id="UP000037505"/>
    </source>
</evidence>